<comment type="caution">
    <text evidence="1">The sequence shown here is derived from an EMBL/GenBank/DDBJ whole genome shotgun (WGS) entry which is preliminary data.</text>
</comment>
<dbReference type="SUPFAM" id="SSF46785">
    <property type="entry name" value="Winged helix' DNA-binding domain"/>
    <property type="match status" value="1"/>
</dbReference>
<dbReference type="InterPro" id="IPR036390">
    <property type="entry name" value="WH_DNA-bd_sf"/>
</dbReference>
<dbReference type="Proteomes" id="UP000316628">
    <property type="component" value="Unassembled WGS sequence"/>
</dbReference>
<dbReference type="AlphaFoldDB" id="A0A543JF25"/>
<dbReference type="OrthoDB" id="3186544at2"/>
<gene>
    <name evidence="1" type="ORF">FHX81_3759</name>
</gene>
<evidence type="ECO:0000313" key="2">
    <source>
        <dbReference type="Proteomes" id="UP000316628"/>
    </source>
</evidence>
<organism evidence="1 2">
    <name type="scientific">Saccharothrix saharensis</name>
    <dbReference type="NCBI Taxonomy" id="571190"/>
    <lineage>
        <taxon>Bacteria</taxon>
        <taxon>Bacillati</taxon>
        <taxon>Actinomycetota</taxon>
        <taxon>Actinomycetes</taxon>
        <taxon>Pseudonocardiales</taxon>
        <taxon>Pseudonocardiaceae</taxon>
        <taxon>Saccharothrix</taxon>
    </lineage>
</organism>
<dbReference type="InterPro" id="IPR036388">
    <property type="entry name" value="WH-like_DNA-bd_sf"/>
</dbReference>
<evidence type="ECO:0000313" key="1">
    <source>
        <dbReference type="EMBL" id="TQM81394.1"/>
    </source>
</evidence>
<accession>A0A543JF25</accession>
<protein>
    <submittedName>
        <fullName evidence="1">Uncharacterized protein</fullName>
    </submittedName>
</protein>
<dbReference type="Gene3D" id="1.10.10.10">
    <property type="entry name" value="Winged helix-like DNA-binding domain superfamily/Winged helix DNA-binding domain"/>
    <property type="match status" value="1"/>
</dbReference>
<sequence>MKINDTHFTTPREDTDEVVGFDEEFDRLLGESSLGAPNARAVRELTDRAKVEAMLDRTEEDGGEIGHGDADTALLALVRAAASDPAARHTTGAGARPCAQPWPMGAKASLGMLAHLAEVDVFRYVHRDIARMVLDTVLKVNVPRLLARLTNGAIESSRIVDETAEALLTTDVEPGSSRIDSTGSTGFAHHPTGLGKSITSAFILAQLEPHGEVRTHGARDRVVRQQGRLDELLDVLVRFIESSTALVGADVAEPAPPGSEVDPGFALDQVDALILAPLYEGPKDTAELESAVRIHLGLRDLSTTEFRERLHRLYRDRLVGRAARPQGHRSRANLRLTAAGRRSFTEWLTGGKDRERAEVVVRILSTTMFDAAQRARLYVRRDRLGLHQGQTATICGWMAENLPPELFRTCSTPDRLAASHELLRTILGES</sequence>
<dbReference type="EMBL" id="VFPP01000001">
    <property type="protein sequence ID" value="TQM81394.1"/>
    <property type="molecule type" value="Genomic_DNA"/>
</dbReference>
<dbReference type="RefSeq" id="WP_141979363.1">
    <property type="nucleotide sequence ID" value="NZ_VFPP01000001.1"/>
</dbReference>
<proteinExistence type="predicted"/>
<name>A0A543JF25_9PSEU</name>
<keyword evidence="2" id="KW-1185">Reference proteome</keyword>
<reference evidence="1 2" key="1">
    <citation type="submission" date="2019-06" db="EMBL/GenBank/DDBJ databases">
        <title>Sequencing the genomes of 1000 actinobacteria strains.</title>
        <authorList>
            <person name="Klenk H.-P."/>
        </authorList>
    </citation>
    <scope>NUCLEOTIDE SEQUENCE [LARGE SCALE GENOMIC DNA]</scope>
    <source>
        <strain evidence="1 2">DSM 45456</strain>
    </source>
</reference>